<sequence length="166" mass="18903">MTWVMLVIAMTLKIDANSPGAQKKQRSEEKIAEHKPTMSITYFNRSVYFNHMERFIDDKNGKMILYLTTIFFETPDDSAIYVLDLRNNVLEPLNFPNNTGMEPCVTDVKMGIILIALLSCDQKLLFLTGDGGKSMKSHVFKSEVKNIVFHPTISKYLALVMFNGEV</sequence>
<evidence type="ECO:0000313" key="2">
    <source>
        <dbReference type="EMBL" id="KII74062.1"/>
    </source>
</evidence>
<dbReference type="Proteomes" id="UP000031668">
    <property type="component" value="Unassembled WGS sequence"/>
</dbReference>
<feature type="signal peptide" evidence="1">
    <location>
        <begin position="1"/>
        <end position="16"/>
    </location>
</feature>
<comment type="caution">
    <text evidence="2">The sequence shown here is derived from an EMBL/GenBank/DDBJ whole genome shotgun (WGS) entry which is preliminary data.</text>
</comment>
<organism evidence="2 3">
    <name type="scientific">Thelohanellus kitauei</name>
    <name type="common">Myxosporean</name>
    <dbReference type="NCBI Taxonomy" id="669202"/>
    <lineage>
        <taxon>Eukaryota</taxon>
        <taxon>Metazoa</taxon>
        <taxon>Cnidaria</taxon>
        <taxon>Myxozoa</taxon>
        <taxon>Myxosporea</taxon>
        <taxon>Bivalvulida</taxon>
        <taxon>Platysporina</taxon>
        <taxon>Myxobolidae</taxon>
        <taxon>Thelohanellus</taxon>
    </lineage>
</organism>
<accession>A0A0C2NJ70</accession>
<dbReference type="AlphaFoldDB" id="A0A0C2NJ70"/>
<protein>
    <submittedName>
        <fullName evidence="2">Uncharacterized protein</fullName>
    </submittedName>
</protein>
<dbReference type="EMBL" id="JWZT01000567">
    <property type="protein sequence ID" value="KII74062.1"/>
    <property type="molecule type" value="Genomic_DNA"/>
</dbReference>
<keyword evidence="1" id="KW-0732">Signal</keyword>
<gene>
    <name evidence="2" type="ORF">RF11_00048</name>
</gene>
<evidence type="ECO:0000313" key="3">
    <source>
        <dbReference type="Proteomes" id="UP000031668"/>
    </source>
</evidence>
<reference evidence="2 3" key="1">
    <citation type="journal article" date="2014" name="Genome Biol. Evol.">
        <title>The genome of the myxosporean Thelohanellus kitauei shows adaptations to nutrient acquisition within its fish host.</title>
        <authorList>
            <person name="Yang Y."/>
            <person name="Xiong J."/>
            <person name="Zhou Z."/>
            <person name="Huo F."/>
            <person name="Miao W."/>
            <person name="Ran C."/>
            <person name="Liu Y."/>
            <person name="Zhang J."/>
            <person name="Feng J."/>
            <person name="Wang M."/>
            <person name="Wang M."/>
            <person name="Wang L."/>
            <person name="Yao B."/>
        </authorList>
    </citation>
    <scope>NUCLEOTIDE SEQUENCE [LARGE SCALE GENOMIC DNA]</scope>
    <source>
        <strain evidence="2">Wuqing</strain>
    </source>
</reference>
<feature type="chain" id="PRO_5002153057" evidence="1">
    <location>
        <begin position="17"/>
        <end position="166"/>
    </location>
</feature>
<keyword evidence="3" id="KW-1185">Reference proteome</keyword>
<proteinExistence type="predicted"/>
<name>A0A0C2NJ70_THEKT</name>
<evidence type="ECO:0000256" key="1">
    <source>
        <dbReference type="SAM" id="SignalP"/>
    </source>
</evidence>